<feature type="transmembrane region" description="Helical" evidence="1">
    <location>
        <begin position="20"/>
        <end position="43"/>
    </location>
</feature>
<protein>
    <submittedName>
        <fullName evidence="2">Uncharacterized protein</fullName>
    </submittedName>
</protein>
<keyword evidence="1" id="KW-0812">Transmembrane</keyword>
<organism evidence="2 3">
    <name type="scientific">Stomoxys calcitrans</name>
    <name type="common">Stable fly</name>
    <name type="synonym">Conops calcitrans</name>
    <dbReference type="NCBI Taxonomy" id="35570"/>
    <lineage>
        <taxon>Eukaryota</taxon>
        <taxon>Metazoa</taxon>
        <taxon>Ecdysozoa</taxon>
        <taxon>Arthropoda</taxon>
        <taxon>Hexapoda</taxon>
        <taxon>Insecta</taxon>
        <taxon>Pterygota</taxon>
        <taxon>Neoptera</taxon>
        <taxon>Endopterygota</taxon>
        <taxon>Diptera</taxon>
        <taxon>Brachycera</taxon>
        <taxon>Muscomorpha</taxon>
        <taxon>Muscoidea</taxon>
        <taxon>Muscidae</taxon>
        <taxon>Stomoxys</taxon>
    </lineage>
</organism>
<accession>A0A1I8Q5D9</accession>
<proteinExistence type="predicted"/>
<dbReference type="Proteomes" id="UP000095300">
    <property type="component" value="Unassembled WGS sequence"/>
</dbReference>
<keyword evidence="1" id="KW-0472">Membrane</keyword>
<keyword evidence="1" id="KW-1133">Transmembrane helix</keyword>
<name>A0A1I8Q5D9_STOCA</name>
<keyword evidence="3" id="KW-1185">Reference proteome</keyword>
<dbReference type="AlphaFoldDB" id="A0A1I8Q5D9"/>
<evidence type="ECO:0000313" key="3">
    <source>
        <dbReference type="Proteomes" id="UP000095300"/>
    </source>
</evidence>
<sequence>MEATPKRCLTEPIVNKKKPLILALAVLSASSTASLVAIPGGFLGSPINLVQTQTIPGGIQAAPAGIATYAVPGGAARYAAPAGTLQTINAATGTITTYAAPGSVATYAAQGPTLYTSTAPGTVIQTGQVAATTIQTAPAAATTTYSGPAVTTYATGPVVAQGSFPSGNFIQTASIPVTQYSGQTLVSPSGTILGTITGLGNYGRIASASASIGIHGDYLGAASVPVATYAAPATISAYAAPAALASYSAPGISTYAVPAAVNTYAAPASVSTYAAPAALASYAVPTATVVRPILSPVAITGGFVQTASVPIASYAAPAIVPPAVTYVRGFLRK</sequence>
<dbReference type="EnsemblMetazoa" id="SCAU014033-RA">
    <property type="protein sequence ID" value="SCAU014033-PA"/>
    <property type="gene ID" value="SCAU014033"/>
</dbReference>
<evidence type="ECO:0000313" key="2">
    <source>
        <dbReference type="EnsemblMetazoa" id="SCAU014033-PA"/>
    </source>
</evidence>
<evidence type="ECO:0000256" key="1">
    <source>
        <dbReference type="SAM" id="Phobius"/>
    </source>
</evidence>
<reference evidence="2" key="1">
    <citation type="submission" date="2020-05" db="UniProtKB">
        <authorList>
            <consortium name="EnsemblMetazoa"/>
        </authorList>
    </citation>
    <scope>IDENTIFICATION</scope>
    <source>
        <strain evidence="2">USDA</strain>
    </source>
</reference>
<dbReference type="VEuPathDB" id="VectorBase:SCAU014033"/>
<gene>
    <name evidence="2" type="primary">106090927</name>
</gene>